<evidence type="ECO:0000313" key="2">
    <source>
        <dbReference type="Proteomes" id="UP000652761"/>
    </source>
</evidence>
<sequence>MCFHQISWQLQPLDFPTKVPRYSTVSMPTIHRNYTNSPSSVEGILIKALPHTIQEGKREKFALVPPGSKGGRETRSMFRPNDKCGVGYPICPSCRHMSCACAGTQWVDVYKQAGDDARPSIYRAVLVDRPISFLGATNLQMCIYSAKLHGVRVQIGAGTPIPIASNCDDFRSGVDAILQYHFKLDPLQLQQEPSRRHGNW</sequence>
<proteinExistence type="predicted"/>
<dbReference type="EMBL" id="NMUH01001624">
    <property type="protein sequence ID" value="MQL94046.1"/>
    <property type="molecule type" value="Genomic_DNA"/>
</dbReference>
<feature type="non-terminal residue" evidence="1">
    <location>
        <position position="1"/>
    </location>
</feature>
<dbReference type="Proteomes" id="UP000652761">
    <property type="component" value="Unassembled WGS sequence"/>
</dbReference>
<evidence type="ECO:0000313" key="1">
    <source>
        <dbReference type="EMBL" id="MQL94046.1"/>
    </source>
</evidence>
<reference evidence="1" key="1">
    <citation type="submission" date="2017-07" db="EMBL/GenBank/DDBJ databases">
        <title>Taro Niue Genome Assembly and Annotation.</title>
        <authorList>
            <person name="Atibalentja N."/>
            <person name="Keating K."/>
            <person name="Fields C.J."/>
        </authorList>
    </citation>
    <scope>NUCLEOTIDE SEQUENCE</scope>
    <source>
        <strain evidence="1">Niue_2</strain>
        <tissue evidence="1">Leaf</tissue>
    </source>
</reference>
<gene>
    <name evidence="1" type="ORF">Taro_026679</name>
</gene>
<name>A0A843VFY0_COLES</name>
<comment type="caution">
    <text evidence="1">The sequence shown here is derived from an EMBL/GenBank/DDBJ whole genome shotgun (WGS) entry which is preliminary data.</text>
</comment>
<dbReference type="AlphaFoldDB" id="A0A843VFY0"/>
<organism evidence="1 2">
    <name type="scientific">Colocasia esculenta</name>
    <name type="common">Wild taro</name>
    <name type="synonym">Arum esculentum</name>
    <dbReference type="NCBI Taxonomy" id="4460"/>
    <lineage>
        <taxon>Eukaryota</taxon>
        <taxon>Viridiplantae</taxon>
        <taxon>Streptophyta</taxon>
        <taxon>Embryophyta</taxon>
        <taxon>Tracheophyta</taxon>
        <taxon>Spermatophyta</taxon>
        <taxon>Magnoliopsida</taxon>
        <taxon>Liliopsida</taxon>
        <taxon>Araceae</taxon>
        <taxon>Aroideae</taxon>
        <taxon>Colocasieae</taxon>
        <taxon>Colocasia</taxon>
    </lineage>
</organism>
<accession>A0A843VFY0</accession>
<keyword evidence="2" id="KW-1185">Reference proteome</keyword>
<protein>
    <submittedName>
        <fullName evidence="1">Uncharacterized protein</fullName>
    </submittedName>
</protein>